<dbReference type="GO" id="GO:0005524">
    <property type="term" value="F:ATP binding"/>
    <property type="evidence" value="ECO:0007669"/>
    <property type="project" value="UniProtKB-KW"/>
</dbReference>
<dbReference type="InterPro" id="IPR027417">
    <property type="entry name" value="P-loop_NTPase"/>
</dbReference>
<gene>
    <name evidence="6" type="ORF">D9613_000892</name>
</gene>
<reference evidence="6 7" key="1">
    <citation type="submission" date="2019-12" db="EMBL/GenBank/DDBJ databases">
        <authorList>
            <person name="Floudas D."/>
            <person name="Bentzer J."/>
            <person name="Ahren D."/>
            <person name="Johansson T."/>
            <person name="Persson P."/>
            <person name="Tunlid A."/>
        </authorList>
    </citation>
    <scope>NUCLEOTIDE SEQUENCE [LARGE SCALE GENOMIC DNA]</scope>
    <source>
        <strain evidence="6 7">CBS 102.39</strain>
    </source>
</reference>
<evidence type="ECO:0000256" key="2">
    <source>
        <dbReference type="ARBA" id="ARBA00022801"/>
    </source>
</evidence>
<keyword evidence="1" id="KW-0547">Nucleotide-binding</keyword>
<keyword evidence="4" id="KW-0067">ATP-binding</keyword>
<organism evidence="6 7">
    <name type="scientific">Agrocybe pediades</name>
    <dbReference type="NCBI Taxonomy" id="84607"/>
    <lineage>
        <taxon>Eukaryota</taxon>
        <taxon>Fungi</taxon>
        <taxon>Dikarya</taxon>
        <taxon>Basidiomycota</taxon>
        <taxon>Agaricomycotina</taxon>
        <taxon>Agaricomycetes</taxon>
        <taxon>Agaricomycetidae</taxon>
        <taxon>Agaricales</taxon>
        <taxon>Agaricineae</taxon>
        <taxon>Strophariaceae</taxon>
        <taxon>Agrocybe</taxon>
    </lineage>
</organism>
<evidence type="ECO:0000256" key="3">
    <source>
        <dbReference type="ARBA" id="ARBA00022806"/>
    </source>
</evidence>
<proteinExistence type="predicted"/>
<dbReference type="GO" id="GO:0043139">
    <property type="term" value="F:5'-3' DNA helicase activity"/>
    <property type="evidence" value="ECO:0007669"/>
    <property type="project" value="TreeGrafter"/>
</dbReference>
<evidence type="ECO:0000259" key="5">
    <source>
        <dbReference type="Pfam" id="PF13087"/>
    </source>
</evidence>
<protein>
    <recommendedName>
        <fullName evidence="5">DNA2/NAM7 helicase-like C-terminal domain-containing protein</fullName>
    </recommendedName>
</protein>
<keyword evidence="3" id="KW-0347">Helicase</keyword>
<dbReference type="InterPro" id="IPR050534">
    <property type="entry name" value="Coronavir_polyprotein_1ab"/>
</dbReference>
<evidence type="ECO:0000256" key="1">
    <source>
        <dbReference type="ARBA" id="ARBA00022741"/>
    </source>
</evidence>
<name>A0A8H4VSV6_9AGAR</name>
<dbReference type="EMBL" id="JAACJL010000015">
    <property type="protein sequence ID" value="KAF4620892.1"/>
    <property type="molecule type" value="Genomic_DNA"/>
</dbReference>
<feature type="domain" description="DNA2/NAM7 helicase-like C-terminal" evidence="5">
    <location>
        <begin position="1155"/>
        <end position="1416"/>
    </location>
</feature>
<comment type="caution">
    <text evidence="6">The sequence shown here is derived from an EMBL/GenBank/DDBJ whole genome shotgun (WGS) entry which is preliminary data.</text>
</comment>
<keyword evidence="7" id="KW-1185">Reference proteome</keyword>
<dbReference type="Proteomes" id="UP000521872">
    <property type="component" value="Unassembled WGS sequence"/>
</dbReference>
<dbReference type="Pfam" id="PF13245">
    <property type="entry name" value="AAA_19"/>
    <property type="match status" value="1"/>
</dbReference>
<dbReference type="GO" id="GO:0016787">
    <property type="term" value="F:hydrolase activity"/>
    <property type="evidence" value="ECO:0007669"/>
    <property type="project" value="UniProtKB-KW"/>
</dbReference>
<dbReference type="Pfam" id="PF13087">
    <property type="entry name" value="AAA_12"/>
    <property type="match status" value="1"/>
</dbReference>
<evidence type="ECO:0000313" key="7">
    <source>
        <dbReference type="Proteomes" id="UP000521872"/>
    </source>
</evidence>
<accession>A0A8H4VSV6</accession>
<dbReference type="PANTHER" id="PTHR43788">
    <property type="entry name" value="DNA2/NAM7 HELICASE FAMILY MEMBER"/>
    <property type="match status" value="1"/>
</dbReference>
<dbReference type="SUPFAM" id="SSF52540">
    <property type="entry name" value="P-loop containing nucleoside triphosphate hydrolases"/>
    <property type="match status" value="1"/>
</dbReference>
<sequence length="1459" mass="162850">MSPKQSLTATNLAVYQHLSCDLYIHNVYNGTGISNSSNGTSSPSELSKAQYQRGLDWEGILYSWLDRSDLLLKVPAIPLEASTLLENILADGRKHFYITGLTFWPPKHALEKKFRQMGSEPLTFGLAKPDLLEIIRIGDEVQWRVIDAKASKHVKPSHHIQIYFYTLCLNHLLRQPPFHWSNSAGVWLPPNDGFDVASPSIDDIKTISMSLLAPPLDTLLFRDLPRVITSPFDEIKWHYNPLCRGCRYETDCRTRAEKQGELGSMPNISIDDARALKDLLRISRTGSFNSNASNDRLTDIEDLHELVRNQTKFSRLSKSSPTIVKKTKQILSLPKKIRAHQEIESPIVEAARTKSIQVCPNELNNAHILTSSKVIPRRNYTCPSREDTAVMISIVDDPSSPSSKQSRFHVSAYPKKTPISCSATDIVSNLANLIRLLEAEKTTTQFYVWSSTEQTLLQTHIIHAALTSSASNDDVRVCIGALAQGASLLQTTFQPILLSGALLTFLGKGKRTKAEYKVCLQRMGLPTDGTVEVLRKRIESEIKRLQEQSGTAAHHERRKELGQLPRVVVLKKEIERQLALPIPGYWDLPECAATLNKTRNLCPTDEQVFTAYKHADMETLEYLLTCRNASMFVVLKELRKRAVSAFSGASFLVNEAKVLSTQFMDICKEPHIRKLFFMQQFEVLAKLTELWQSRIDSCPEAPTLEFIGVTQGRNGIEYSFRLISGTVDVPSSDKEYAFFDKLLVEDTPSDEEGGGGDNLPVEVLFDDLGVSGLLFPLNRYTKLHWEKQHARVQQEILVADVRNVYMDAERQHTMVTVRTWGTTNKSILKQGSVYRLSPRLVDFNTTKILSALFEIDLTWESEKEYYGEEEDDTHYGVPFLQLIIDPASFGGVSGSADAKQYVKTEGDIQKLFRDLKGLGNEKAGSLVLKASQHRATQRILSNRLSVIWGPPGTGKTYTISLSLLRLIEVERRLYGPRPKIVFITAITHAAIEACRTKLLRLMDAYRSIENLPRQWLEQVKVEVVTKGSDHPAPPKGGTSVHVYAGTIYQLYNFTKKHKIDVDLIIVDEAGQISLGSLSLVLRCLTLEGRIIIAGDSEQLAPILSAQYPLLKTHALFGSVLDSLMFSRSSARLKDKTISPSSSMGDEYDLAASSQGTIVQLTENFRLNPDLGEFVSTIYSRQFKPQKVQARQLAAALGTLAIEDLHASPPLGIPLSVLEPVQSFLIALSDVMYKQPQTVLVAPEVHSVTPENLLTGTSEVAVTHRPVSLALIQLKTSSLRTLQVGYEMHVHGEAAVAAALVMSLHRCCPDDNIFVATPHRIQREAVKSALSKIKMNDQRPEAPIENMFSRLSIDDASSRSKITVDTIERLQGSEASFVICLFSLPRASTTDLGFLLERRRLNVAISRAKTLCILISSEAVLCPSVKVLANEETAKGYAFLKAYEQRAWSYSLNVNVDTLT</sequence>
<evidence type="ECO:0000313" key="6">
    <source>
        <dbReference type="EMBL" id="KAF4620892.1"/>
    </source>
</evidence>
<dbReference type="PANTHER" id="PTHR43788:SF8">
    <property type="entry name" value="DNA-BINDING PROTEIN SMUBP-2"/>
    <property type="match status" value="1"/>
</dbReference>
<dbReference type="Gene3D" id="3.40.50.300">
    <property type="entry name" value="P-loop containing nucleotide triphosphate hydrolases"/>
    <property type="match status" value="2"/>
</dbReference>
<keyword evidence="2" id="KW-0378">Hydrolase</keyword>
<evidence type="ECO:0000256" key="4">
    <source>
        <dbReference type="ARBA" id="ARBA00022840"/>
    </source>
</evidence>
<dbReference type="InterPro" id="IPR041679">
    <property type="entry name" value="DNA2/NAM7-like_C"/>
</dbReference>